<evidence type="ECO:0000256" key="1">
    <source>
        <dbReference type="SAM" id="SignalP"/>
    </source>
</evidence>
<reference evidence="2 3" key="1">
    <citation type="submission" date="2016-11" db="EMBL/GenBank/DDBJ databases">
        <authorList>
            <person name="Jaros S."/>
            <person name="Januszkiewicz K."/>
            <person name="Wedrychowicz H."/>
        </authorList>
    </citation>
    <scope>NUCLEOTIDE SEQUENCE [LARGE SCALE GENOMIC DNA]</scope>
    <source>
        <strain evidence="2 3">ACAM 12</strain>
    </source>
</reference>
<accession>A0A1M7GCC6</accession>
<feature type="chain" id="PRO_5012794011" evidence="1">
    <location>
        <begin position="24"/>
        <end position="57"/>
    </location>
</feature>
<protein>
    <submittedName>
        <fullName evidence="2">Uncharacterized protein</fullName>
    </submittedName>
</protein>
<gene>
    <name evidence="2" type="ORF">SAMN05878437_1421</name>
</gene>
<dbReference type="EMBL" id="LT670847">
    <property type="protein sequence ID" value="SHM13775.1"/>
    <property type="molecule type" value="Genomic_DNA"/>
</dbReference>
<dbReference type="Proteomes" id="UP000190911">
    <property type="component" value="Chromosome I"/>
</dbReference>
<sequence length="57" mass="6099">MLRAAILTLLFATTLTLVGLAQAQTPAQLESRSSALTDTTSTVNMVVHDARTQRLAE</sequence>
<dbReference type="AlphaFoldDB" id="A0A1M7GCC6"/>
<name>A0A1M7GCC6_9GAMM</name>
<dbReference type="STRING" id="29571.SAMN05878437_1421"/>
<organism evidence="2 3">
    <name type="scientific">Vreelandella subglaciescola</name>
    <dbReference type="NCBI Taxonomy" id="29571"/>
    <lineage>
        <taxon>Bacteria</taxon>
        <taxon>Pseudomonadati</taxon>
        <taxon>Pseudomonadota</taxon>
        <taxon>Gammaproteobacteria</taxon>
        <taxon>Oceanospirillales</taxon>
        <taxon>Halomonadaceae</taxon>
        <taxon>Vreelandella</taxon>
    </lineage>
</organism>
<proteinExistence type="predicted"/>
<evidence type="ECO:0000313" key="2">
    <source>
        <dbReference type="EMBL" id="SHM13775.1"/>
    </source>
</evidence>
<keyword evidence="1" id="KW-0732">Signal</keyword>
<evidence type="ECO:0000313" key="3">
    <source>
        <dbReference type="Proteomes" id="UP000190911"/>
    </source>
</evidence>
<dbReference type="InParanoid" id="A0A1M7GCC6"/>
<feature type="signal peptide" evidence="1">
    <location>
        <begin position="1"/>
        <end position="23"/>
    </location>
</feature>
<keyword evidence="3" id="KW-1185">Reference proteome</keyword>